<keyword evidence="8 12" id="KW-1133">Transmembrane helix</keyword>
<keyword evidence="5 12" id="KW-0808">Transferase</keyword>
<evidence type="ECO:0000256" key="4">
    <source>
        <dbReference type="ARBA" id="ARBA00022676"/>
    </source>
</evidence>
<evidence type="ECO:0000256" key="3">
    <source>
        <dbReference type="ARBA" id="ARBA00008919"/>
    </source>
</evidence>
<dbReference type="PANTHER" id="PTHR48438:SF1">
    <property type="entry name" value="ALPHA-(1,3)-FUCOSYLTRANSFERASE C-RELATED"/>
    <property type="match status" value="1"/>
</dbReference>
<evidence type="ECO:0000259" key="13">
    <source>
        <dbReference type="Pfam" id="PF00852"/>
    </source>
</evidence>
<dbReference type="InterPro" id="IPR055270">
    <property type="entry name" value="Glyco_tran_10_C"/>
</dbReference>
<keyword evidence="10 12" id="KW-0472">Membrane</keyword>
<dbReference type="SUPFAM" id="SSF53756">
    <property type="entry name" value="UDP-Glycosyltransferase/glycogen phosphorylase"/>
    <property type="match status" value="1"/>
</dbReference>
<evidence type="ECO:0000256" key="11">
    <source>
        <dbReference type="ARBA" id="ARBA00023180"/>
    </source>
</evidence>
<evidence type="ECO:0000256" key="9">
    <source>
        <dbReference type="ARBA" id="ARBA00023034"/>
    </source>
</evidence>
<keyword evidence="6 12" id="KW-0812">Transmembrane</keyword>
<dbReference type="InterPro" id="IPR031481">
    <property type="entry name" value="Glyco_tran_10_N"/>
</dbReference>
<evidence type="ECO:0000256" key="1">
    <source>
        <dbReference type="ARBA" id="ARBA00004447"/>
    </source>
</evidence>
<dbReference type="Proteomes" id="UP001234178">
    <property type="component" value="Unassembled WGS sequence"/>
</dbReference>
<gene>
    <name evidence="15" type="ORF">OUZ56_019652</name>
</gene>
<feature type="domain" description="Fucosyltransferase N-terminal" evidence="14">
    <location>
        <begin position="117"/>
        <end position="225"/>
    </location>
</feature>
<comment type="similarity">
    <text evidence="3 12">Belongs to the glycosyltransferase 10 family.</text>
</comment>
<protein>
    <recommendedName>
        <fullName evidence="12">Fucosyltransferase</fullName>
        <ecNumber evidence="12">2.4.1.-</ecNumber>
    </recommendedName>
</protein>
<accession>A0ABQ9ZD88</accession>
<evidence type="ECO:0000256" key="6">
    <source>
        <dbReference type="ARBA" id="ARBA00022692"/>
    </source>
</evidence>
<evidence type="ECO:0000256" key="7">
    <source>
        <dbReference type="ARBA" id="ARBA00022968"/>
    </source>
</evidence>
<evidence type="ECO:0000313" key="15">
    <source>
        <dbReference type="EMBL" id="KAK4010510.1"/>
    </source>
</evidence>
<name>A0ABQ9ZD88_9CRUS</name>
<evidence type="ECO:0000256" key="12">
    <source>
        <dbReference type="RuleBase" id="RU003832"/>
    </source>
</evidence>
<feature type="domain" description="Fucosyltransferase C-terminal" evidence="13">
    <location>
        <begin position="257"/>
        <end position="433"/>
    </location>
</feature>
<feature type="transmembrane region" description="Helical" evidence="12">
    <location>
        <begin position="55"/>
        <end position="72"/>
    </location>
</feature>
<dbReference type="Pfam" id="PF00852">
    <property type="entry name" value="Glyco_transf_10"/>
    <property type="match status" value="1"/>
</dbReference>
<evidence type="ECO:0000256" key="5">
    <source>
        <dbReference type="ARBA" id="ARBA00022679"/>
    </source>
</evidence>
<comment type="pathway">
    <text evidence="2">Protein modification; protein glycosylation.</text>
</comment>
<sequence length="447" mass="52210">MSGKHVDVPQRLNEKREQWRPVTGRRGALFYFRASQVHDRVHRKVLGMLDKNRKIVCLILMGFLLVVLQFYLQQSTDPAIEFTRHPSALQSSTSEQYPLLKKFTTENVVEKNPPFKRIVFWNAYGSKEYGVGFGRDALRKFGCPVWQCETTDNRTDILTSDAIVFHLRSWTKSDLPERRLPHQRYVFWSIESPAWREYAHADQADEFFNWTMTYRWDSDMAGPYGSIEPIGKVPLHPDEDQMKIYLVNSTKAGNYAKGKTKMAAWFVSNCNSKSSRNEFVRELQKYIDVDVYGKCGTMQCSTTIDGQCRDMAAKNYKFFMSLENSLCPDYITEKFFVMMNRTILPIVYGVHDSHEKIAPTHSFINAAKFENVKKLADYLILLDKNDTLYNEYFWWKPHFKVMFSEVFKGMCRLCAALHDKNSPPKIYHDMTGWWEKTVPCLLSPKIV</sequence>
<organism evidence="15 16">
    <name type="scientific">Daphnia magna</name>
    <dbReference type="NCBI Taxonomy" id="35525"/>
    <lineage>
        <taxon>Eukaryota</taxon>
        <taxon>Metazoa</taxon>
        <taxon>Ecdysozoa</taxon>
        <taxon>Arthropoda</taxon>
        <taxon>Crustacea</taxon>
        <taxon>Branchiopoda</taxon>
        <taxon>Diplostraca</taxon>
        <taxon>Cladocera</taxon>
        <taxon>Anomopoda</taxon>
        <taxon>Daphniidae</taxon>
        <taxon>Daphnia</taxon>
    </lineage>
</organism>
<proteinExistence type="inferred from homology"/>
<dbReference type="Gene3D" id="3.40.50.11660">
    <property type="entry name" value="Glycosyl transferase family 10, C-terminal domain"/>
    <property type="match status" value="1"/>
</dbReference>
<dbReference type="EMBL" id="JAOYFB010000003">
    <property type="protein sequence ID" value="KAK4010510.1"/>
    <property type="molecule type" value="Genomic_DNA"/>
</dbReference>
<keyword evidence="7" id="KW-0735">Signal-anchor</keyword>
<keyword evidence="4 12" id="KW-0328">Glycosyltransferase</keyword>
<keyword evidence="9 12" id="KW-0333">Golgi apparatus</keyword>
<dbReference type="EC" id="2.4.1.-" evidence="12"/>
<evidence type="ECO:0000256" key="8">
    <source>
        <dbReference type="ARBA" id="ARBA00022989"/>
    </source>
</evidence>
<dbReference type="InterPro" id="IPR038577">
    <property type="entry name" value="GT10-like_C_sf"/>
</dbReference>
<comment type="subcellular location">
    <subcellularLocation>
        <location evidence="1 12">Golgi apparatus</location>
        <location evidence="1 12">Golgi stack membrane</location>
        <topology evidence="1 12">Single-pass type II membrane protein</topology>
    </subcellularLocation>
</comment>
<dbReference type="PANTHER" id="PTHR48438">
    <property type="entry name" value="ALPHA-(1,3)-FUCOSYLTRANSFERASE C-RELATED"/>
    <property type="match status" value="1"/>
</dbReference>
<keyword evidence="11" id="KW-0325">Glycoprotein</keyword>
<evidence type="ECO:0000259" key="14">
    <source>
        <dbReference type="Pfam" id="PF17039"/>
    </source>
</evidence>
<reference evidence="15 16" key="1">
    <citation type="journal article" date="2023" name="Nucleic Acids Res.">
        <title>The hologenome of Daphnia magna reveals possible DNA methylation and microbiome-mediated evolution of the host genome.</title>
        <authorList>
            <person name="Chaturvedi A."/>
            <person name="Li X."/>
            <person name="Dhandapani V."/>
            <person name="Marshall H."/>
            <person name="Kissane S."/>
            <person name="Cuenca-Cambronero M."/>
            <person name="Asole G."/>
            <person name="Calvet F."/>
            <person name="Ruiz-Romero M."/>
            <person name="Marangio P."/>
            <person name="Guigo R."/>
            <person name="Rago D."/>
            <person name="Mirbahai L."/>
            <person name="Eastwood N."/>
            <person name="Colbourne J.K."/>
            <person name="Zhou J."/>
            <person name="Mallon E."/>
            <person name="Orsini L."/>
        </authorList>
    </citation>
    <scope>NUCLEOTIDE SEQUENCE [LARGE SCALE GENOMIC DNA]</scope>
    <source>
        <strain evidence="15">LRV0_1</strain>
    </source>
</reference>
<evidence type="ECO:0000313" key="16">
    <source>
        <dbReference type="Proteomes" id="UP001234178"/>
    </source>
</evidence>
<evidence type="ECO:0000256" key="10">
    <source>
        <dbReference type="ARBA" id="ARBA00023136"/>
    </source>
</evidence>
<comment type="caution">
    <text evidence="15">The sequence shown here is derived from an EMBL/GenBank/DDBJ whole genome shotgun (WGS) entry which is preliminary data.</text>
</comment>
<keyword evidence="16" id="KW-1185">Reference proteome</keyword>
<dbReference type="Pfam" id="PF17039">
    <property type="entry name" value="Glyco_tran_10_N"/>
    <property type="match status" value="1"/>
</dbReference>
<dbReference type="InterPro" id="IPR001503">
    <property type="entry name" value="Glyco_trans_10"/>
</dbReference>
<evidence type="ECO:0000256" key="2">
    <source>
        <dbReference type="ARBA" id="ARBA00004922"/>
    </source>
</evidence>